<proteinExistence type="predicted"/>
<gene>
    <name evidence="1" type="ORF">Q4T40_20050</name>
</gene>
<reference evidence="1 2" key="1">
    <citation type="submission" date="2023-07" db="EMBL/GenBank/DDBJ databases">
        <title>The novel representative of Negativicutes class, Anaeroselena agilis gen. nov. sp. nov.</title>
        <authorList>
            <person name="Prokofeva M.I."/>
            <person name="Elcheninov A.G."/>
            <person name="Klyukina A."/>
            <person name="Kublanov I.V."/>
            <person name="Frolov E.N."/>
            <person name="Podosokorskaya O.A."/>
        </authorList>
    </citation>
    <scope>NUCLEOTIDE SEQUENCE [LARGE SCALE GENOMIC DNA]</scope>
    <source>
        <strain evidence="1 2">4137-cl</strain>
    </source>
</reference>
<comment type="caution">
    <text evidence="1">The sequence shown here is derived from an EMBL/GenBank/DDBJ whole genome shotgun (WGS) entry which is preliminary data.</text>
</comment>
<evidence type="ECO:0000313" key="2">
    <source>
        <dbReference type="Proteomes" id="UP001254848"/>
    </source>
</evidence>
<sequence>MQKRLEVAVCGGSLLAAGIAASLEARGEIRVSRLGSSLAEAAPAVRMLSPQAIIFDIRDGGLAEVGTLLREKPGLVLIGLEHDRDTATVFAAGRQKVESGEELARLIIVRQADEGDR</sequence>
<evidence type="ECO:0000313" key="1">
    <source>
        <dbReference type="EMBL" id="MDT8903527.1"/>
    </source>
</evidence>
<dbReference type="RefSeq" id="WP_413781982.1">
    <property type="nucleotide sequence ID" value="NZ_JAUOZS010000001.1"/>
</dbReference>
<organism evidence="1 2">
    <name type="scientific">Anaeroselena agilis</name>
    <dbReference type="NCBI Taxonomy" id="3063788"/>
    <lineage>
        <taxon>Bacteria</taxon>
        <taxon>Bacillati</taxon>
        <taxon>Bacillota</taxon>
        <taxon>Negativicutes</taxon>
        <taxon>Acetonemataceae</taxon>
        <taxon>Anaeroselena</taxon>
    </lineage>
</organism>
<keyword evidence="2" id="KW-1185">Reference proteome</keyword>
<protein>
    <submittedName>
        <fullName evidence="1">Uncharacterized protein</fullName>
    </submittedName>
</protein>
<dbReference type="Proteomes" id="UP001254848">
    <property type="component" value="Unassembled WGS sequence"/>
</dbReference>
<dbReference type="EMBL" id="JAUOZS010000001">
    <property type="protein sequence ID" value="MDT8903527.1"/>
    <property type="molecule type" value="Genomic_DNA"/>
</dbReference>
<name>A0ABU3P4D5_9FIRM</name>
<accession>A0ABU3P4D5</accession>